<dbReference type="PANTHER" id="PTHR46514">
    <property type="entry name" value="AMPHIPHYSIN"/>
    <property type="match status" value="1"/>
</dbReference>
<feature type="region of interest" description="Disordered" evidence="5">
    <location>
        <begin position="465"/>
        <end position="493"/>
    </location>
</feature>
<feature type="compositionally biased region" description="Polar residues" evidence="5">
    <location>
        <begin position="376"/>
        <end position="408"/>
    </location>
</feature>
<protein>
    <recommendedName>
        <fullName evidence="3">Bridging integrator 2</fullName>
    </recommendedName>
</protein>
<dbReference type="Proteomes" id="UP000824540">
    <property type="component" value="Unassembled WGS sequence"/>
</dbReference>
<dbReference type="InterPro" id="IPR003005">
    <property type="entry name" value="Amphiphysin"/>
</dbReference>
<feature type="compositionally biased region" description="Polar residues" evidence="5">
    <location>
        <begin position="1"/>
        <end position="15"/>
    </location>
</feature>
<keyword evidence="6" id="KW-0812">Transmembrane</keyword>
<keyword evidence="4" id="KW-0175">Coiled coil</keyword>
<dbReference type="Pfam" id="PF03114">
    <property type="entry name" value="BAR"/>
    <property type="match status" value="2"/>
</dbReference>
<feature type="compositionally biased region" description="Low complexity" evidence="5">
    <location>
        <begin position="342"/>
        <end position="360"/>
    </location>
</feature>
<evidence type="ECO:0000256" key="4">
    <source>
        <dbReference type="SAM" id="Coils"/>
    </source>
</evidence>
<dbReference type="GO" id="GO:0005737">
    <property type="term" value="C:cytoplasm"/>
    <property type="evidence" value="ECO:0007669"/>
    <property type="project" value="UniProtKB-SubCell"/>
</dbReference>
<dbReference type="PANTHER" id="PTHR46514:SF1">
    <property type="entry name" value="BRIDGING INTEGRATOR 2"/>
    <property type="match status" value="1"/>
</dbReference>
<dbReference type="SMART" id="SM00721">
    <property type="entry name" value="BAR"/>
    <property type="match status" value="1"/>
</dbReference>
<feature type="region of interest" description="Disordered" evidence="5">
    <location>
        <begin position="548"/>
        <end position="572"/>
    </location>
</feature>
<dbReference type="GO" id="GO:0002102">
    <property type="term" value="C:podosome"/>
    <property type="evidence" value="ECO:0007669"/>
    <property type="project" value="TreeGrafter"/>
</dbReference>
<evidence type="ECO:0000256" key="2">
    <source>
        <dbReference type="ARBA" id="ARBA00022490"/>
    </source>
</evidence>
<comment type="subcellular location">
    <subcellularLocation>
        <location evidence="1">Cytoplasm</location>
    </subcellularLocation>
</comment>
<evidence type="ECO:0000256" key="3">
    <source>
        <dbReference type="ARBA" id="ARBA00072987"/>
    </source>
</evidence>
<dbReference type="InterPro" id="IPR027267">
    <property type="entry name" value="AH/BAR_dom_sf"/>
</dbReference>
<dbReference type="GO" id="GO:0005543">
    <property type="term" value="F:phospholipid binding"/>
    <property type="evidence" value="ECO:0007669"/>
    <property type="project" value="TreeGrafter"/>
</dbReference>
<gene>
    <name evidence="8" type="ORF">JZ751_009316</name>
</gene>
<reference evidence="8" key="1">
    <citation type="thesis" date="2021" institute="BYU ScholarsArchive" country="Provo, UT, USA">
        <title>Applications of and Algorithms for Genome Assembly and Genomic Analyses with an Emphasis on Marine Teleosts.</title>
        <authorList>
            <person name="Pickett B.D."/>
        </authorList>
    </citation>
    <scope>NUCLEOTIDE SEQUENCE</scope>
    <source>
        <strain evidence="8">HI-2016</strain>
    </source>
</reference>
<dbReference type="GO" id="GO:0097320">
    <property type="term" value="P:plasma membrane tubulation"/>
    <property type="evidence" value="ECO:0007669"/>
    <property type="project" value="TreeGrafter"/>
</dbReference>
<dbReference type="AlphaFoldDB" id="A0A8T2N3J5"/>
<dbReference type="PROSITE" id="PS51021">
    <property type="entry name" value="BAR"/>
    <property type="match status" value="1"/>
</dbReference>
<keyword evidence="2" id="KW-0963">Cytoplasm</keyword>
<evidence type="ECO:0000256" key="6">
    <source>
        <dbReference type="SAM" id="Phobius"/>
    </source>
</evidence>
<dbReference type="SUPFAM" id="SSF103657">
    <property type="entry name" value="BAR/IMD domain-like"/>
    <property type="match status" value="1"/>
</dbReference>
<evidence type="ECO:0000256" key="5">
    <source>
        <dbReference type="SAM" id="MobiDB-lite"/>
    </source>
</evidence>
<evidence type="ECO:0000256" key="1">
    <source>
        <dbReference type="ARBA" id="ARBA00004496"/>
    </source>
</evidence>
<evidence type="ECO:0000313" key="8">
    <source>
        <dbReference type="EMBL" id="KAG9334000.1"/>
    </source>
</evidence>
<accession>A0A8T2N3J5</accession>
<feature type="coiled-coil region" evidence="4">
    <location>
        <begin position="178"/>
        <end position="212"/>
    </location>
</feature>
<feature type="domain" description="BAR" evidence="7">
    <location>
        <begin position="35"/>
        <end position="266"/>
    </location>
</feature>
<feature type="region of interest" description="Disordered" evidence="5">
    <location>
        <begin position="298"/>
        <end position="448"/>
    </location>
</feature>
<feature type="compositionally biased region" description="Basic and acidic residues" evidence="5">
    <location>
        <begin position="484"/>
        <end position="493"/>
    </location>
</feature>
<comment type="caution">
    <text evidence="8">The sequence shown here is derived from an EMBL/GenBank/DDBJ whole genome shotgun (WGS) entry which is preliminary data.</text>
</comment>
<feature type="region of interest" description="Disordered" evidence="5">
    <location>
        <begin position="1"/>
        <end position="24"/>
    </location>
</feature>
<dbReference type="OrthoDB" id="446293at2759"/>
<dbReference type="EMBL" id="JAFBMS010000167">
    <property type="protein sequence ID" value="KAG9334000.1"/>
    <property type="molecule type" value="Genomic_DNA"/>
</dbReference>
<organism evidence="8 9">
    <name type="scientific">Albula glossodonta</name>
    <name type="common">roundjaw bonefish</name>
    <dbReference type="NCBI Taxonomy" id="121402"/>
    <lineage>
        <taxon>Eukaryota</taxon>
        <taxon>Metazoa</taxon>
        <taxon>Chordata</taxon>
        <taxon>Craniata</taxon>
        <taxon>Vertebrata</taxon>
        <taxon>Euteleostomi</taxon>
        <taxon>Actinopterygii</taxon>
        <taxon>Neopterygii</taxon>
        <taxon>Teleostei</taxon>
        <taxon>Albuliformes</taxon>
        <taxon>Albulidae</taxon>
        <taxon>Albula</taxon>
    </lineage>
</organism>
<dbReference type="GO" id="GO:0006911">
    <property type="term" value="P:phagocytosis, engulfment"/>
    <property type="evidence" value="ECO:0007669"/>
    <property type="project" value="TreeGrafter"/>
</dbReference>
<dbReference type="GO" id="GO:0001891">
    <property type="term" value="C:phagocytic cup"/>
    <property type="evidence" value="ECO:0007669"/>
    <property type="project" value="TreeGrafter"/>
</dbReference>
<proteinExistence type="predicted"/>
<feature type="compositionally biased region" description="Polar residues" evidence="5">
    <location>
        <begin position="315"/>
        <end position="324"/>
    </location>
</feature>
<dbReference type="Gene3D" id="1.20.1270.60">
    <property type="entry name" value="Arfaptin homology (AH) domain/BAR domain"/>
    <property type="match status" value="1"/>
</dbReference>
<keyword evidence="6" id="KW-0472">Membrane</keyword>
<evidence type="ECO:0000259" key="7">
    <source>
        <dbReference type="PROSITE" id="PS51021"/>
    </source>
</evidence>
<dbReference type="FunFam" id="1.20.1270.60:FF:000167">
    <property type="entry name" value="Bridging integrator 2"/>
    <property type="match status" value="1"/>
</dbReference>
<feature type="compositionally biased region" description="Acidic residues" evidence="5">
    <location>
        <begin position="365"/>
        <end position="375"/>
    </location>
</feature>
<feature type="transmembrane region" description="Helical" evidence="6">
    <location>
        <begin position="517"/>
        <end position="540"/>
    </location>
</feature>
<dbReference type="InterPro" id="IPR004148">
    <property type="entry name" value="BAR_dom"/>
</dbReference>
<name>A0A8T2N3J5_9TELE</name>
<keyword evidence="6" id="KW-1133">Transmembrane helix</keyword>
<dbReference type="GO" id="GO:0071800">
    <property type="term" value="P:podosome assembly"/>
    <property type="evidence" value="ECO:0007669"/>
    <property type="project" value="TreeGrafter"/>
</dbReference>
<keyword evidence="9" id="KW-1185">Reference proteome</keyword>
<evidence type="ECO:0000313" key="9">
    <source>
        <dbReference type="Proteomes" id="UP000824540"/>
    </source>
</evidence>
<sequence>MAEGKSGSNCNSSPGSAGHFAKRVQRSLSRAQEKMLQKLGKSVETRDEHFDLCVQNLSKQQSDGHRLYKDIKLYYNSVKAMREASKRLSQTLLDVYESDWEGDEDLPAIVEPGSVRLCADFCAAGLSARAQCVCVLISAQPGSVRLCADFCAAGLSASERVAKRGRKLVDYDSSRHHLEMLQNAKKKDEAKIAKAEEEFSLAQSVFEDLNTELRQELPVLYQSRIGCYVTIFENLSNLRDVFYKEMTTLNSDLFAMMKTLETQHSDKVFIIKGLQRSNSKTSRKRRSFRISSPVSCNTTLPAFDQGASPVRAQKARSSTNSSTREGLDTEPPAGEEVESPQTLPTEEPAPALALGAAEGTSAERSEEEDREDDPTSDQNSIQDGPVTSLSTEPSLQASESHAVNTSQEDLPASLAAPSDPQPNGEEAGKAAEATDLPQDGSDADGGGLKAEVPEQITELHIKEEVQAGGHQDDQSGDVPGGQEEEVKGQERQRCRALSSADVIKATTALPTNTDSTVIGVVIALVLLTMAGLGFLLYRYLCHNKGDYRTTGEPVPGEEDDPADPEDKKEYFI</sequence>
<dbReference type="PRINTS" id="PR01251">
    <property type="entry name" value="AMPHIPHYSIN"/>
</dbReference>